<dbReference type="PANTHER" id="PTHR30349">
    <property type="entry name" value="PHAGE INTEGRASE-RELATED"/>
    <property type="match status" value="1"/>
</dbReference>
<keyword evidence="4" id="KW-0233">DNA recombination</keyword>
<comment type="caution">
    <text evidence="6">The sequence shown here is derived from an EMBL/GenBank/DDBJ whole genome shotgun (WGS) entry which is preliminary data.</text>
</comment>
<protein>
    <recommendedName>
        <fullName evidence="5">Tyr recombinase domain-containing protein</fullName>
    </recommendedName>
</protein>
<name>A0ABX3IZQ6_9PSED</name>
<dbReference type="Pfam" id="PF00589">
    <property type="entry name" value="Phage_integrase"/>
    <property type="match status" value="1"/>
</dbReference>
<gene>
    <name evidence="6" type="ORF">BVL52_01445</name>
</gene>
<evidence type="ECO:0000256" key="2">
    <source>
        <dbReference type="ARBA" id="ARBA00022908"/>
    </source>
</evidence>
<dbReference type="Proteomes" id="UP000189310">
    <property type="component" value="Unassembled WGS sequence"/>
</dbReference>
<keyword evidence="2" id="KW-0229">DNA integration</keyword>
<dbReference type="PANTHER" id="PTHR30349:SF41">
    <property type="entry name" value="INTEGRASE_RECOMBINASE PROTEIN MJ0367-RELATED"/>
    <property type="match status" value="1"/>
</dbReference>
<keyword evidence="7" id="KW-1185">Reference proteome</keyword>
<dbReference type="PROSITE" id="PS51898">
    <property type="entry name" value="TYR_RECOMBINASE"/>
    <property type="match status" value="1"/>
</dbReference>
<evidence type="ECO:0000313" key="7">
    <source>
        <dbReference type="Proteomes" id="UP000189310"/>
    </source>
</evidence>
<organism evidence="6 7">
    <name type="scientific">Pseudomonas oryzihabitans</name>
    <dbReference type="NCBI Taxonomy" id="47885"/>
    <lineage>
        <taxon>Bacteria</taxon>
        <taxon>Pseudomonadati</taxon>
        <taxon>Pseudomonadota</taxon>
        <taxon>Gammaproteobacteria</taxon>
        <taxon>Pseudomonadales</taxon>
        <taxon>Pseudomonadaceae</taxon>
        <taxon>Pseudomonas</taxon>
    </lineage>
</organism>
<evidence type="ECO:0000256" key="4">
    <source>
        <dbReference type="ARBA" id="ARBA00023172"/>
    </source>
</evidence>
<dbReference type="Gene3D" id="1.10.443.10">
    <property type="entry name" value="Intergrase catalytic core"/>
    <property type="match status" value="1"/>
</dbReference>
<accession>A0ABX3IZQ6</accession>
<dbReference type="InterPro" id="IPR002104">
    <property type="entry name" value="Integrase_catalytic"/>
</dbReference>
<dbReference type="SUPFAM" id="SSF56349">
    <property type="entry name" value="DNA breaking-rejoining enzymes"/>
    <property type="match status" value="1"/>
</dbReference>
<reference evidence="6 7" key="1">
    <citation type="submission" date="2017-01" db="EMBL/GenBank/DDBJ databases">
        <title>Pseudomonas psychrotolerans genome sequencing and assembly.</title>
        <authorList>
            <person name="Vyas B."/>
            <person name="Mayilraj S."/>
        </authorList>
    </citation>
    <scope>NUCLEOTIDE SEQUENCE [LARGE SCALE GENOMIC DNA]</scope>
    <source>
        <strain evidence="6 7">SDS18</strain>
    </source>
</reference>
<keyword evidence="3" id="KW-0238">DNA-binding</keyword>
<evidence type="ECO:0000256" key="1">
    <source>
        <dbReference type="ARBA" id="ARBA00008857"/>
    </source>
</evidence>
<dbReference type="CDD" id="cd00397">
    <property type="entry name" value="DNA_BRE_C"/>
    <property type="match status" value="1"/>
</dbReference>
<evidence type="ECO:0000259" key="5">
    <source>
        <dbReference type="PROSITE" id="PS51898"/>
    </source>
</evidence>
<dbReference type="InterPro" id="IPR011010">
    <property type="entry name" value="DNA_brk_join_enz"/>
</dbReference>
<feature type="domain" description="Tyr recombinase" evidence="5">
    <location>
        <begin position="1"/>
        <end position="202"/>
    </location>
</feature>
<proteinExistence type="inferred from homology"/>
<sequence>MEDALRTHRDRALFYLRIAYGMRTSEALGLTDADLDVLEREIWIRADITRKAALLTQDQIDKYSFKGRSTPETMGHEPWASKFWEHYELYIKYERMPCVGHSFCFQILHGKNKGAPLFTANRSSLNRTFHRAASIAGVSLFKGVAEHSLRHRYGVHTRHYAPTLFGNGFPEHVTQAYMGQKSTKSTRKYTYKNHREWLDTANAIIDSKKPDLEKSK</sequence>
<evidence type="ECO:0000313" key="6">
    <source>
        <dbReference type="EMBL" id="ONN72468.1"/>
    </source>
</evidence>
<dbReference type="InterPro" id="IPR050090">
    <property type="entry name" value="Tyrosine_recombinase_XerCD"/>
</dbReference>
<dbReference type="EMBL" id="MTLN01000002">
    <property type="protein sequence ID" value="ONN72468.1"/>
    <property type="molecule type" value="Genomic_DNA"/>
</dbReference>
<comment type="similarity">
    <text evidence="1">Belongs to the 'phage' integrase family.</text>
</comment>
<evidence type="ECO:0000256" key="3">
    <source>
        <dbReference type="ARBA" id="ARBA00023125"/>
    </source>
</evidence>
<dbReference type="InterPro" id="IPR013762">
    <property type="entry name" value="Integrase-like_cat_sf"/>
</dbReference>